<evidence type="ECO:0000313" key="3">
    <source>
        <dbReference type="Proteomes" id="UP000467841"/>
    </source>
</evidence>
<reference evidence="2" key="1">
    <citation type="submission" date="2020-01" db="EMBL/GenBank/DDBJ databases">
        <authorList>
            <person name="Mishra B."/>
        </authorList>
    </citation>
    <scope>NUCLEOTIDE SEQUENCE [LARGE SCALE GENOMIC DNA]</scope>
</reference>
<sequence length="397" mass="45229">MGNEELPHSDRISHLPDDLLVRILSLIPVRNAMSTSLLSKRWKSVWKMMPTLVYDETCRHIGSLRSDHFFGVSLRLHEAPVLKTLILQLVEDSDSIDTLLFPNIRSTLLEITIIFDSYRRRYSPITFPENLNVFKTLLVMKLEGRILLDCDDSPVCFPSLKSLHLTSVEFSCEESLSTLLSACPILEDLYLERLCSVGSFLYTISVPSLQRLFLTKGNAYYGNDDPKASLKVNLSKNVELLKVLTSVERLSLDSYPSMVLHTADSLILNRLLHLELDVCNNFRSNLLVRLLKDYPNLRALKLKRTHPKDMEDQLCLVSEPSYVPECFSFHLETLQWIGYGGTLQENETAVYIFKNARRLKTATISIHSKDTENGLMMVKDLRSMAKASASCQLVIKI</sequence>
<dbReference type="Proteomes" id="UP000467841">
    <property type="component" value="Unassembled WGS sequence"/>
</dbReference>
<dbReference type="SUPFAM" id="SSF52047">
    <property type="entry name" value="RNI-like"/>
    <property type="match status" value="1"/>
</dbReference>
<dbReference type="InterPro" id="IPR006566">
    <property type="entry name" value="FBD"/>
</dbReference>
<dbReference type="InterPro" id="IPR050232">
    <property type="entry name" value="FBL13/AtMIF1-like"/>
</dbReference>
<accession>A0A6D2LLZ2</accession>
<dbReference type="Pfam" id="PF00646">
    <property type="entry name" value="F-box"/>
    <property type="match status" value="1"/>
</dbReference>
<name>A0A6D2LLZ2_9BRAS</name>
<dbReference type="PANTHER" id="PTHR31900">
    <property type="entry name" value="F-BOX/RNI SUPERFAMILY PROTEIN-RELATED"/>
    <property type="match status" value="1"/>
</dbReference>
<feature type="domain" description="F-box" evidence="1">
    <location>
        <begin position="9"/>
        <end position="57"/>
    </location>
</feature>
<comment type="caution">
    <text evidence="2">The sequence shown here is derived from an EMBL/GenBank/DDBJ whole genome shotgun (WGS) entry which is preliminary data.</text>
</comment>
<dbReference type="CDD" id="cd22160">
    <property type="entry name" value="F-box_AtFBL13-like"/>
    <property type="match status" value="1"/>
</dbReference>
<dbReference type="InterPro" id="IPR001810">
    <property type="entry name" value="F-box_dom"/>
</dbReference>
<dbReference type="EMBL" id="CACVBM020001940">
    <property type="protein sequence ID" value="CAA7062492.1"/>
    <property type="molecule type" value="Genomic_DNA"/>
</dbReference>
<dbReference type="SMART" id="SM00256">
    <property type="entry name" value="FBOX"/>
    <property type="match status" value="1"/>
</dbReference>
<dbReference type="PANTHER" id="PTHR31900:SF34">
    <property type="entry name" value="EMB|CAB62440.1-RELATED"/>
    <property type="match status" value="1"/>
</dbReference>
<dbReference type="Gene3D" id="1.20.1280.50">
    <property type="match status" value="1"/>
</dbReference>
<organism evidence="2 3">
    <name type="scientific">Microthlaspi erraticum</name>
    <dbReference type="NCBI Taxonomy" id="1685480"/>
    <lineage>
        <taxon>Eukaryota</taxon>
        <taxon>Viridiplantae</taxon>
        <taxon>Streptophyta</taxon>
        <taxon>Embryophyta</taxon>
        <taxon>Tracheophyta</taxon>
        <taxon>Spermatophyta</taxon>
        <taxon>Magnoliopsida</taxon>
        <taxon>eudicotyledons</taxon>
        <taxon>Gunneridae</taxon>
        <taxon>Pentapetalae</taxon>
        <taxon>rosids</taxon>
        <taxon>malvids</taxon>
        <taxon>Brassicales</taxon>
        <taxon>Brassicaceae</taxon>
        <taxon>Coluteocarpeae</taxon>
        <taxon>Microthlaspi</taxon>
    </lineage>
</organism>
<dbReference type="InterPro" id="IPR036047">
    <property type="entry name" value="F-box-like_dom_sf"/>
</dbReference>
<protein>
    <recommendedName>
        <fullName evidence="1">F-box domain-containing protein</fullName>
    </recommendedName>
</protein>
<dbReference type="SMART" id="SM00579">
    <property type="entry name" value="FBD"/>
    <property type="match status" value="1"/>
</dbReference>
<dbReference type="OrthoDB" id="1041004at2759"/>
<keyword evidence="3" id="KW-1185">Reference proteome</keyword>
<dbReference type="SUPFAM" id="SSF81383">
    <property type="entry name" value="F-box domain"/>
    <property type="match status" value="1"/>
</dbReference>
<dbReference type="Pfam" id="PF07723">
    <property type="entry name" value="LRR_2"/>
    <property type="match status" value="1"/>
</dbReference>
<dbReference type="Pfam" id="PF08387">
    <property type="entry name" value="FBD"/>
    <property type="match status" value="1"/>
</dbReference>
<dbReference type="AlphaFoldDB" id="A0A6D2LLZ2"/>
<dbReference type="InterPro" id="IPR053781">
    <property type="entry name" value="F-box_AtFBL13-like"/>
</dbReference>
<dbReference type="Gene3D" id="3.80.10.10">
    <property type="entry name" value="Ribonuclease Inhibitor"/>
    <property type="match status" value="1"/>
</dbReference>
<dbReference type="PROSITE" id="PS50181">
    <property type="entry name" value="FBOX"/>
    <property type="match status" value="1"/>
</dbReference>
<evidence type="ECO:0000259" key="1">
    <source>
        <dbReference type="PROSITE" id="PS50181"/>
    </source>
</evidence>
<proteinExistence type="predicted"/>
<gene>
    <name evidence="2" type="ORF">MERR_LOCUS49728</name>
</gene>
<dbReference type="InterPro" id="IPR032675">
    <property type="entry name" value="LRR_dom_sf"/>
</dbReference>
<dbReference type="InterPro" id="IPR013101">
    <property type="entry name" value="LRR_PRU1-like"/>
</dbReference>
<evidence type="ECO:0000313" key="2">
    <source>
        <dbReference type="EMBL" id="CAA7062492.1"/>
    </source>
</evidence>